<dbReference type="Proteomes" id="UP001373714">
    <property type="component" value="Unassembled WGS sequence"/>
</dbReference>
<proteinExistence type="predicted"/>
<keyword evidence="4" id="KW-1185">Reference proteome</keyword>
<name>A0AAV9V6W8_9PEZI</name>
<evidence type="ECO:0000313" key="4">
    <source>
        <dbReference type="Proteomes" id="UP001373714"/>
    </source>
</evidence>
<evidence type="ECO:0000313" key="3">
    <source>
        <dbReference type="EMBL" id="KAK6354492.1"/>
    </source>
</evidence>
<evidence type="ECO:0000256" key="1">
    <source>
        <dbReference type="SAM" id="MobiDB-lite"/>
    </source>
</evidence>
<organism evidence="3 4">
    <name type="scientific">Orbilia blumenaviensis</name>
    <dbReference type="NCBI Taxonomy" id="1796055"/>
    <lineage>
        <taxon>Eukaryota</taxon>
        <taxon>Fungi</taxon>
        <taxon>Dikarya</taxon>
        <taxon>Ascomycota</taxon>
        <taxon>Pezizomycotina</taxon>
        <taxon>Orbiliomycetes</taxon>
        <taxon>Orbiliales</taxon>
        <taxon>Orbiliaceae</taxon>
        <taxon>Orbilia</taxon>
    </lineage>
</organism>
<dbReference type="AlphaFoldDB" id="A0AAV9V6W8"/>
<keyword evidence="2" id="KW-1133">Transmembrane helix</keyword>
<comment type="caution">
    <text evidence="3">The sequence shown here is derived from an EMBL/GenBank/DDBJ whole genome shotgun (WGS) entry which is preliminary data.</text>
</comment>
<feature type="region of interest" description="Disordered" evidence="1">
    <location>
        <begin position="1"/>
        <end position="46"/>
    </location>
</feature>
<accession>A0AAV9V6W8</accession>
<dbReference type="EMBL" id="JAVHNS010000005">
    <property type="protein sequence ID" value="KAK6354492.1"/>
    <property type="molecule type" value="Genomic_DNA"/>
</dbReference>
<feature type="compositionally biased region" description="Basic and acidic residues" evidence="1">
    <location>
        <begin position="14"/>
        <end position="46"/>
    </location>
</feature>
<keyword evidence="2" id="KW-0472">Membrane</keyword>
<protein>
    <submittedName>
        <fullName evidence="3">Uncharacterized protein</fullName>
    </submittedName>
</protein>
<gene>
    <name evidence="3" type="ORF">TWF730_008892</name>
</gene>
<evidence type="ECO:0000256" key="2">
    <source>
        <dbReference type="SAM" id="Phobius"/>
    </source>
</evidence>
<reference evidence="3 4" key="1">
    <citation type="submission" date="2019-10" db="EMBL/GenBank/DDBJ databases">
        <authorList>
            <person name="Palmer J.M."/>
        </authorList>
    </citation>
    <scope>NUCLEOTIDE SEQUENCE [LARGE SCALE GENOMIC DNA]</scope>
    <source>
        <strain evidence="3 4">TWF730</strain>
    </source>
</reference>
<sequence length="95" mass="10568">MTVNTFQEAPGIRDTNKETSRPSCKVEHVEDAEDEKGNDLKPNREDEEWRKSLFDLTSSFPSQQVPGGLLVGAGLINCLVLGVRIRINARNLPSM</sequence>
<keyword evidence="2" id="KW-0812">Transmembrane</keyword>
<feature type="transmembrane region" description="Helical" evidence="2">
    <location>
        <begin position="65"/>
        <end position="85"/>
    </location>
</feature>